<gene>
    <name evidence="1" type="ORF">SAMN02787144_1015109</name>
</gene>
<evidence type="ECO:0000313" key="2">
    <source>
        <dbReference type="Proteomes" id="UP000181909"/>
    </source>
</evidence>
<protein>
    <recommendedName>
        <fullName evidence="3">DUF3800 domain-containing protein</fullName>
    </recommendedName>
</protein>
<reference evidence="1 2" key="1">
    <citation type="submission" date="2016-11" db="EMBL/GenBank/DDBJ databases">
        <authorList>
            <person name="Jaros S."/>
            <person name="Januszkiewicz K."/>
            <person name="Wedrychowicz H."/>
        </authorList>
    </citation>
    <scope>NUCLEOTIDE SEQUENCE [LARGE SCALE GENOMIC DNA]</scope>
    <source>
        <strain evidence="1 2">OK807</strain>
    </source>
</reference>
<proteinExistence type="predicted"/>
<dbReference type="InterPro" id="IPR024524">
    <property type="entry name" value="DUF3800"/>
</dbReference>
<accession>A0A1K2DU73</accession>
<dbReference type="Proteomes" id="UP000181909">
    <property type="component" value="Unassembled WGS sequence"/>
</dbReference>
<dbReference type="EMBL" id="FPJO01000015">
    <property type="protein sequence ID" value="SFY26101.1"/>
    <property type="molecule type" value="Genomic_DNA"/>
</dbReference>
<dbReference type="RefSeq" id="WP_072487280.1">
    <property type="nucleotide sequence ID" value="NZ_CP109381.1"/>
</dbReference>
<name>A0A1K2DU73_STRAR</name>
<evidence type="ECO:0000313" key="1">
    <source>
        <dbReference type="EMBL" id="SFY26101.1"/>
    </source>
</evidence>
<sequence length="301" mass="33524">MHLCYIDEAGNGQTLDPAKPDAPPVLVIGGFTVPRSQVKELTWDFLNVKKHYRPQLQHVMHLSELIQHEIKGSDVRKNLRVGNHNWRRAAMELVSSLLDILERHDARLLARVWIKEEGLAFNESGVYPTSVGSLTETFQAQLAHEHSRGMMVLDSRTKVKNAPNVHCVTTRKYRTGGDGLRGIIESPVFGHSDTHTLLQVADLVVSSLLFPIACHAYLNDLTWNVHCDDAYAPLREEFGERLKKLQFRYQDPSGKWRGGIVVSDRRTAQSSSLMFGDGKRVGAGAVIPGQQAGPRGVPQAP</sequence>
<dbReference type="Pfam" id="PF12686">
    <property type="entry name" value="DUF3800"/>
    <property type="match status" value="1"/>
</dbReference>
<dbReference type="OrthoDB" id="9800818at2"/>
<organism evidence="1 2">
    <name type="scientific">Streptomyces atratus</name>
    <dbReference type="NCBI Taxonomy" id="1893"/>
    <lineage>
        <taxon>Bacteria</taxon>
        <taxon>Bacillati</taxon>
        <taxon>Actinomycetota</taxon>
        <taxon>Actinomycetes</taxon>
        <taxon>Kitasatosporales</taxon>
        <taxon>Streptomycetaceae</taxon>
        <taxon>Streptomyces</taxon>
    </lineage>
</organism>
<dbReference type="AlphaFoldDB" id="A0A1K2DU73"/>
<evidence type="ECO:0008006" key="3">
    <source>
        <dbReference type="Google" id="ProtNLM"/>
    </source>
</evidence>